<reference evidence="3" key="1">
    <citation type="journal article" date="2023" name="Science">
        <title>Elucidation of the pathway for biosynthesis of saponin adjuvants from the soapbark tree.</title>
        <authorList>
            <person name="Reed J."/>
            <person name="Orme A."/>
            <person name="El-Demerdash A."/>
            <person name="Owen C."/>
            <person name="Martin L.B.B."/>
            <person name="Misra R.C."/>
            <person name="Kikuchi S."/>
            <person name="Rejzek M."/>
            <person name="Martin A.C."/>
            <person name="Harkess A."/>
            <person name="Leebens-Mack J."/>
            <person name="Louveau T."/>
            <person name="Stephenson M.J."/>
            <person name="Osbourn A."/>
        </authorList>
    </citation>
    <scope>NUCLEOTIDE SEQUENCE</scope>
    <source>
        <strain evidence="3">S10</strain>
    </source>
</reference>
<evidence type="ECO:0000313" key="3">
    <source>
        <dbReference type="EMBL" id="KAJ7961587.1"/>
    </source>
</evidence>
<dbReference type="EMBL" id="JARAOO010000007">
    <property type="protein sequence ID" value="KAJ7961587.1"/>
    <property type="molecule type" value="Genomic_DNA"/>
</dbReference>
<gene>
    <name evidence="3" type="ORF">O6P43_016915</name>
</gene>
<evidence type="ECO:0000256" key="2">
    <source>
        <dbReference type="SAM" id="SignalP"/>
    </source>
</evidence>
<comment type="caution">
    <text evidence="3">The sequence shown here is derived from an EMBL/GenBank/DDBJ whole genome shotgun (WGS) entry which is preliminary data.</text>
</comment>
<keyword evidence="4" id="KW-1185">Reference proteome</keyword>
<dbReference type="AlphaFoldDB" id="A0AAD7PND3"/>
<dbReference type="Proteomes" id="UP001163823">
    <property type="component" value="Chromosome 7"/>
</dbReference>
<dbReference type="KEGG" id="qsa:O6P43_016915"/>
<organism evidence="3 4">
    <name type="scientific">Quillaja saponaria</name>
    <name type="common">Soap bark tree</name>
    <dbReference type="NCBI Taxonomy" id="32244"/>
    <lineage>
        <taxon>Eukaryota</taxon>
        <taxon>Viridiplantae</taxon>
        <taxon>Streptophyta</taxon>
        <taxon>Embryophyta</taxon>
        <taxon>Tracheophyta</taxon>
        <taxon>Spermatophyta</taxon>
        <taxon>Magnoliopsida</taxon>
        <taxon>eudicotyledons</taxon>
        <taxon>Gunneridae</taxon>
        <taxon>Pentapetalae</taxon>
        <taxon>rosids</taxon>
        <taxon>fabids</taxon>
        <taxon>Fabales</taxon>
        <taxon>Quillajaceae</taxon>
        <taxon>Quillaja</taxon>
    </lineage>
</organism>
<feature type="signal peptide" evidence="2">
    <location>
        <begin position="1"/>
        <end position="32"/>
    </location>
</feature>
<name>A0AAD7PND3_QUISA</name>
<evidence type="ECO:0000256" key="1">
    <source>
        <dbReference type="SAM" id="MobiDB-lite"/>
    </source>
</evidence>
<evidence type="ECO:0008006" key="5">
    <source>
        <dbReference type="Google" id="ProtNLM"/>
    </source>
</evidence>
<protein>
    <recommendedName>
        <fullName evidence="5">Transmembrane protein</fullName>
    </recommendedName>
</protein>
<feature type="chain" id="PRO_5042255046" description="Transmembrane protein" evidence="2">
    <location>
        <begin position="33"/>
        <end position="68"/>
    </location>
</feature>
<accession>A0AAD7PND3</accession>
<sequence>MDNKKSVFPVVVLLPLFLFLLFSSNFSISATATPTPFANELSKVQQTGKRRMLSVDVRPPKNKPGGDR</sequence>
<feature type="region of interest" description="Disordered" evidence="1">
    <location>
        <begin position="43"/>
        <end position="68"/>
    </location>
</feature>
<evidence type="ECO:0000313" key="4">
    <source>
        <dbReference type="Proteomes" id="UP001163823"/>
    </source>
</evidence>
<proteinExistence type="predicted"/>
<keyword evidence="2" id="KW-0732">Signal</keyword>